<protein>
    <submittedName>
        <fullName evidence="1">Uncharacterized protein</fullName>
    </submittedName>
</protein>
<accession>A0ABT2SRE4</accession>
<dbReference type="RefSeq" id="WP_262655880.1">
    <property type="nucleotide sequence ID" value="NZ_JAOQKE010000031.1"/>
</dbReference>
<comment type="caution">
    <text evidence="1">The sequence shown here is derived from an EMBL/GenBank/DDBJ whole genome shotgun (WGS) entry which is preliminary data.</text>
</comment>
<proteinExistence type="predicted"/>
<keyword evidence="2" id="KW-1185">Reference proteome</keyword>
<reference evidence="1 2" key="1">
    <citation type="journal article" date="2021" name="ISME Commun">
        <title>Automated analysis of genomic sequences facilitates high-throughput and comprehensive description of bacteria.</title>
        <authorList>
            <person name="Hitch T.C.A."/>
        </authorList>
    </citation>
    <scope>NUCLEOTIDE SEQUENCE [LARGE SCALE GENOMIC DNA]</scope>
    <source>
        <strain evidence="1 2">Sanger_29</strain>
    </source>
</reference>
<evidence type="ECO:0000313" key="1">
    <source>
        <dbReference type="EMBL" id="MCU6726633.1"/>
    </source>
</evidence>
<gene>
    <name evidence="1" type="ORF">OCV47_15115</name>
</gene>
<dbReference type="EMBL" id="JAOQKE010000031">
    <property type="protein sequence ID" value="MCU6726633.1"/>
    <property type="molecule type" value="Genomic_DNA"/>
</dbReference>
<sequence length="73" mass="8527">MIKTISDEYVYKKEVDWSLFNYGFAIPIEHQVVFSQVAGRFIQRGESKDVNLYLNGKSYKAKLTMTQSLSVEW</sequence>
<evidence type="ECO:0000313" key="2">
    <source>
        <dbReference type="Proteomes" id="UP001652338"/>
    </source>
</evidence>
<name>A0ABT2SRE4_9FIRM</name>
<organism evidence="1 2">
    <name type="scientific">Muricoprocola aceti</name>
    <dbReference type="NCBI Taxonomy" id="2981772"/>
    <lineage>
        <taxon>Bacteria</taxon>
        <taxon>Bacillati</taxon>
        <taxon>Bacillota</taxon>
        <taxon>Clostridia</taxon>
        <taxon>Lachnospirales</taxon>
        <taxon>Lachnospiraceae</taxon>
        <taxon>Muricoprocola</taxon>
    </lineage>
</organism>
<dbReference type="Proteomes" id="UP001652338">
    <property type="component" value="Unassembled WGS sequence"/>
</dbReference>